<feature type="signal peptide" evidence="1">
    <location>
        <begin position="1"/>
        <end position="21"/>
    </location>
</feature>
<evidence type="ECO:0000313" key="2">
    <source>
        <dbReference type="EMBL" id="QED27938.1"/>
    </source>
</evidence>
<dbReference type="AlphaFoldDB" id="A0A5B8XST6"/>
<gene>
    <name evidence="2" type="ORF">FRD01_11960</name>
</gene>
<evidence type="ECO:0000313" key="3">
    <source>
        <dbReference type="Proteomes" id="UP000321595"/>
    </source>
</evidence>
<dbReference type="EMBL" id="CP042467">
    <property type="protein sequence ID" value="QED27938.1"/>
    <property type="molecule type" value="Genomic_DNA"/>
</dbReference>
<dbReference type="OrthoDB" id="1466267at2"/>
<accession>A0A5B8XST6</accession>
<sequence length="303" mass="33734">MKNLLTLIAILLSFTSLEAFAQYNRAAGQSAPKMERRVQFEDESGRIQERVDYVQPKRDEYGNAGGSQFDLAVDGAFEGQTVVVVQLYNFPFEQTRQALKQKGFGVYRFQGAPEIGEFKKALKKANQFWLISDAATHLSDAHVKEIKSFFDSGRGVYIWGDNQPYYADANVVGKALIGATMQGDLMGDQVVSMKEKKYQKSGIIPNLLLSTGIEMIYEGITIATIQPTDDLQPLIYGSAGNLVTAFYDKGGKRVIFDGGFTRLYNKWDTAGTGRYVMNAAAWLANYERFGDQVVGLKTETKKD</sequence>
<dbReference type="RefSeq" id="WP_146959924.1">
    <property type="nucleotide sequence ID" value="NZ_CP042467.1"/>
</dbReference>
<protein>
    <submittedName>
        <fullName evidence="2">Uncharacterized protein</fullName>
    </submittedName>
</protein>
<proteinExistence type="predicted"/>
<evidence type="ECO:0000256" key="1">
    <source>
        <dbReference type="SAM" id="SignalP"/>
    </source>
</evidence>
<keyword evidence="1" id="KW-0732">Signal</keyword>
<organism evidence="2 3">
    <name type="scientific">Microvenator marinus</name>
    <dbReference type="NCBI Taxonomy" id="2600177"/>
    <lineage>
        <taxon>Bacteria</taxon>
        <taxon>Deltaproteobacteria</taxon>
        <taxon>Bradymonadales</taxon>
        <taxon>Microvenatoraceae</taxon>
        <taxon>Microvenator</taxon>
    </lineage>
</organism>
<name>A0A5B8XST6_9DELT</name>
<dbReference type="Proteomes" id="UP000321595">
    <property type="component" value="Chromosome"/>
</dbReference>
<reference evidence="2 3" key="1">
    <citation type="submission" date="2019-08" db="EMBL/GenBank/DDBJ databases">
        <authorList>
            <person name="Liang Q."/>
        </authorList>
    </citation>
    <scope>NUCLEOTIDE SEQUENCE [LARGE SCALE GENOMIC DNA]</scope>
    <source>
        <strain evidence="2 3">V1718</strain>
    </source>
</reference>
<keyword evidence="3" id="KW-1185">Reference proteome</keyword>
<dbReference type="KEGG" id="bbae:FRD01_11960"/>
<feature type="chain" id="PRO_5022897536" evidence="1">
    <location>
        <begin position="22"/>
        <end position="303"/>
    </location>
</feature>